<dbReference type="Proteomes" id="UP001234989">
    <property type="component" value="Chromosome 1"/>
</dbReference>
<protein>
    <submittedName>
        <fullName evidence="1">Uncharacterized protein</fullName>
    </submittedName>
</protein>
<reference evidence="1" key="1">
    <citation type="submission" date="2023-08" db="EMBL/GenBank/DDBJ databases">
        <title>A de novo genome assembly of Solanum verrucosum Schlechtendal, a Mexican diploid species geographically isolated from the other diploid A-genome species in potato relatives.</title>
        <authorList>
            <person name="Hosaka K."/>
        </authorList>
    </citation>
    <scope>NUCLEOTIDE SEQUENCE</scope>
    <source>
        <tissue evidence="1">Young leaves</tissue>
    </source>
</reference>
<gene>
    <name evidence="1" type="ORF">MTR67_001868</name>
</gene>
<evidence type="ECO:0000313" key="2">
    <source>
        <dbReference type="Proteomes" id="UP001234989"/>
    </source>
</evidence>
<proteinExistence type="predicted"/>
<keyword evidence="2" id="KW-1185">Reference proteome</keyword>
<evidence type="ECO:0000313" key="1">
    <source>
        <dbReference type="EMBL" id="WMV08483.1"/>
    </source>
</evidence>
<organism evidence="1 2">
    <name type="scientific">Solanum verrucosum</name>
    <dbReference type="NCBI Taxonomy" id="315347"/>
    <lineage>
        <taxon>Eukaryota</taxon>
        <taxon>Viridiplantae</taxon>
        <taxon>Streptophyta</taxon>
        <taxon>Embryophyta</taxon>
        <taxon>Tracheophyta</taxon>
        <taxon>Spermatophyta</taxon>
        <taxon>Magnoliopsida</taxon>
        <taxon>eudicotyledons</taxon>
        <taxon>Gunneridae</taxon>
        <taxon>Pentapetalae</taxon>
        <taxon>asterids</taxon>
        <taxon>lamiids</taxon>
        <taxon>Solanales</taxon>
        <taxon>Solanaceae</taxon>
        <taxon>Solanoideae</taxon>
        <taxon>Solaneae</taxon>
        <taxon>Solanum</taxon>
    </lineage>
</organism>
<dbReference type="AlphaFoldDB" id="A0AAF0T8U3"/>
<sequence length="158" mass="18350">LLLLLCTLQSFGTSCPNRKLQFFGVTIATNPQVKKEITENKKLGQGKVLTYIPPISKDGKVYVNINEEDLMVHMNYWQNSLIGGAYELLAKLVDWVEYDWKPKFCGNYLRFGHQTDECRVCQDKPPEEEFNEGPSRKRRNEERLIIVPHLWVKAQSHP</sequence>
<dbReference type="EMBL" id="CP133612">
    <property type="protein sequence ID" value="WMV08483.1"/>
    <property type="molecule type" value="Genomic_DNA"/>
</dbReference>
<accession>A0AAF0T8U3</accession>
<name>A0AAF0T8U3_SOLVR</name>
<feature type="non-terminal residue" evidence="1">
    <location>
        <position position="1"/>
    </location>
</feature>